<evidence type="ECO:0000256" key="9">
    <source>
        <dbReference type="SAM" id="Phobius"/>
    </source>
</evidence>
<dbReference type="HOGENOM" id="CLU_134505_2_0_1"/>
<dbReference type="PANTHER" id="PTHR13202:SF0">
    <property type="entry name" value="SIGNAL PEPTIDASE COMPLEX SUBUNIT 1"/>
    <property type="match status" value="1"/>
</dbReference>
<dbReference type="PANTHER" id="PTHR13202">
    <property type="entry name" value="MICROSOMAL SIGNAL PEPTIDASE 12 KDA SUBUNIT"/>
    <property type="match status" value="1"/>
</dbReference>
<dbReference type="Pfam" id="PF06645">
    <property type="entry name" value="SPC12"/>
    <property type="match status" value="1"/>
</dbReference>
<comment type="similarity">
    <text evidence="2">Belongs to the SPCS1 family.</text>
</comment>
<dbReference type="VEuPathDB" id="FungiDB:SPBR_01089"/>
<comment type="function">
    <text evidence="8">Component of the signal peptidase complex (SPC) which catalyzes the cleavage of N-terminal signal sequences from nascent proteins as they are translocated into the lumen of the endoplasmic reticulum. Dispensable for SPC enzymatic activity.</text>
</comment>
<feature type="transmembrane region" description="Helical" evidence="9">
    <location>
        <begin position="54"/>
        <end position="75"/>
    </location>
</feature>
<evidence type="ECO:0000256" key="2">
    <source>
        <dbReference type="ARBA" id="ARBA00005245"/>
    </source>
</evidence>
<gene>
    <name evidence="10" type="ORF">SPBR_01089</name>
</gene>
<protein>
    <recommendedName>
        <fullName evidence="3">Signal peptidase complex subunit 1</fullName>
    </recommendedName>
</protein>
<name>A0A0C2FI19_9PEZI</name>
<proteinExistence type="inferred from homology"/>
<feature type="transmembrane region" description="Helical" evidence="9">
    <location>
        <begin position="28"/>
        <end position="47"/>
    </location>
</feature>
<evidence type="ECO:0000313" key="10">
    <source>
        <dbReference type="EMBL" id="KIH90678.1"/>
    </source>
</evidence>
<evidence type="ECO:0000256" key="8">
    <source>
        <dbReference type="ARBA" id="ARBA00045204"/>
    </source>
</evidence>
<evidence type="ECO:0000256" key="4">
    <source>
        <dbReference type="ARBA" id="ARBA00022692"/>
    </source>
</evidence>
<keyword evidence="11" id="KW-1185">Reference proteome</keyword>
<keyword evidence="7 9" id="KW-0472">Membrane</keyword>
<accession>A0A0C2FI19</accession>
<dbReference type="RefSeq" id="XP_040618688.1">
    <property type="nucleotide sequence ID" value="XM_040759407.1"/>
</dbReference>
<dbReference type="Proteomes" id="UP000031575">
    <property type="component" value="Unassembled WGS sequence"/>
</dbReference>
<reference evidence="10 11" key="1">
    <citation type="journal article" date="2014" name="BMC Genomics">
        <title>Comparative genomics of the major fungal agents of human and animal Sporotrichosis: Sporothrix schenckii and Sporothrix brasiliensis.</title>
        <authorList>
            <person name="Teixeira M.M."/>
            <person name="de Almeida L.G."/>
            <person name="Kubitschek-Barreira P."/>
            <person name="Alves F.L."/>
            <person name="Kioshima E.S."/>
            <person name="Abadio A.K."/>
            <person name="Fernandes L."/>
            <person name="Derengowski L.S."/>
            <person name="Ferreira K.S."/>
            <person name="Souza R.C."/>
            <person name="Ruiz J.C."/>
            <person name="de Andrade N.C."/>
            <person name="Paes H.C."/>
            <person name="Nicola A.M."/>
            <person name="Albuquerque P."/>
            <person name="Gerber A.L."/>
            <person name="Martins V.P."/>
            <person name="Peconick L.D."/>
            <person name="Neto A.V."/>
            <person name="Chaucanez C.B."/>
            <person name="Silva P.A."/>
            <person name="Cunha O.L."/>
            <person name="de Oliveira F.F."/>
            <person name="dos Santos T.C."/>
            <person name="Barros A.L."/>
            <person name="Soares M.A."/>
            <person name="de Oliveira L.M."/>
            <person name="Marini M.M."/>
            <person name="Villalobos-Duno H."/>
            <person name="Cunha M.M."/>
            <person name="de Hoog S."/>
            <person name="da Silveira J.F."/>
            <person name="Henrissat B."/>
            <person name="Nino-Vega G.A."/>
            <person name="Cisalpino P.S."/>
            <person name="Mora-Montes H.M."/>
            <person name="Almeida S.R."/>
            <person name="Stajich J.E."/>
            <person name="Lopes-Bezerra L.M."/>
            <person name="Vasconcelos A.T."/>
            <person name="Felipe M.S."/>
        </authorList>
    </citation>
    <scope>NUCLEOTIDE SEQUENCE [LARGE SCALE GENOMIC DNA]</scope>
    <source>
        <strain evidence="10 11">5110</strain>
    </source>
</reference>
<evidence type="ECO:0000256" key="5">
    <source>
        <dbReference type="ARBA" id="ARBA00022824"/>
    </source>
</evidence>
<evidence type="ECO:0000256" key="7">
    <source>
        <dbReference type="ARBA" id="ARBA00023136"/>
    </source>
</evidence>
<dbReference type="EMBL" id="AWTV01000008">
    <property type="protein sequence ID" value="KIH90678.1"/>
    <property type="molecule type" value="Genomic_DNA"/>
</dbReference>
<dbReference type="GeneID" id="63674328"/>
<evidence type="ECO:0000256" key="3">
    <source>
        <dbReference type="ARBA" id="ARBA00017059"/>
    </source>
</evidence>
<keyword evidence="4 9" id="KW-0812">Transmembrane</keyword>
<comment type="caution">
    <text evidence="10">The sequence shown here is derived from an EMBL/GenBank/DDBJ whole genome shotgun (WGS) entry which is preliminary data.</text>
</comment>
<keyword evidence="6 9" id="KW-1133">Transmembrane helix</keyword>
<dbReference type="OrthoDB" id="263893at2759"/>
<dbReference type="GO" id="GO:0005787">
    <property type="term" value="C:signal peptidase complex"/>
    <property type="evidence" value="ECO:0007669"/>
    <property type="project" value="InterPro"/>
</dbReference>
<dbReference type="AlphaFoldDB" id="A0A0C2FI19"/>
<dbReference type="GO" id="GO:0045047">
    <property type="term" value="P:protein targeting to ER"/>
    <property type="evidence" value="ECO:0007669"/>
    <property type="project" value="TreeGrafter"/>
</dbReference>
<evidence type="ECO:0000256" key="1">
    <source>
        <dbReference type="ARBA" id="ARBA00004477"/>
    </source>
</evidence>
<organism evidence="10 11">
    <name type="scientific">Sporothrix brasiliensis 5110</name>
    <dbReference type="NCBI Taxonomy" id="1398154"/>
    <lineage>
        <taxon>Eukaryota</taxon>
        <taxon>Fungi</taxon>
        <taxon>Dikarya</taxon>
        <taxon>Ascomycota</taxon>
        <taxon>Pezizomycotina</taxon>
        <taxon>Sordariomycetes</taxon>
        <taxon>Sordariomycetidae</taxon>
        <taxon>Ophiostomatales</taxon>
        <taxon>Ophiostomataceae</taxon>
        <taxon>Sporothrix</taxon>
    </lineage>
</organism>
<comment type="subcellular location">
    <subcellularLocation>
        <location evidence="1">Endoplasmic reticulum membrane</location>
        <topology evidence="1">Multi-pass membrane protein</topology>
    </subcellularLocation>
</comment>
<keyword evidence="5" id="KW-0256">Endoplasmic reticulum</keyword>
<dbReference type="GO" id="GO:0006465">
    <property type="term" value="P:signal peptide processing"/>
    <property type="evidence" value="ECO:0007669"/>
    <property type="project" value="InterPro"/>
</dbReference>
<sequence>MADQLLDRVRDFAEGQIDFEGQRLCDTLATVLLCAVGAITFVVGYVLQDIKLAVYIALGGTVLSFVAIIPPWPFFNKHPVKWLPVGGGGSSNNQNISIPQSIVVDEKALR</sequence>
<evidence type="ECO:0000313" key="11">
    <source>
        <dbReference type="Proteomes" id="UP000031575"/>
    </source>
</evidence>
<evidence type="ECO:0000256" key="6">
    <source>
        <dbReference type="ARBA" id="ARBA00022989"/>
    </source>
</evidence>
<dbReference type="InterPro" id="IPR009542">
    <property type="entry name" value="Spc1/SPCS1"/>
</dbReference>